<dbReference type="Gene3D" id="2.60.120.260">
    <property type="entry name" value="Galactose-binding domain-like"/>
    <property type="match status" value="2"/>
</dbReference>
<dbReference type="InterPro" id="IPR025972">
    <property type="entry name" value="BetaGal_dom3"/>
</dbReference>
<feature type="domain" description="Beta-galactosidase jelly roll" evidence="4">
    <location>
        <begin position="342"/>
        <end position="441"/>
    </location>
</feature>
<evidence type="ECO:0000313" key="6">
    <source>
        <dbReference type="Proteomes" id="UP000518752"/>
    </source>
</evidence>
<dbReference type="InterPro" id="IPR025300">
    <property type="entry name" value="BetaGal_jelly_roll_dom"/>
</dbReference>
<evidence type="ECO:0000259" key="3">
    <source>
        <dbReference type="Pfam" id="PF13363"/>
    </source>
</evidence>
<name>A0A8H5MCP6_9AGAR</name>
<evidence type="ECO:0000256" key="1">
    <source>
        <dbReference type="ARBA" id="ARBA00022801"/>
    </source>
</evidence>
<protein>
    <recommendedName>
        <fullName evidence="7">Beta-galactosidase</fullName>
    </recommendedName>
</protein>
<dbReference type="Pfam" id="PF13364">
    <property type="entry name" value="BetaGal_ABD2"/>
    <property type="match status" value="2"/>
</dbReference>
<keyword evidence="6" id="KW-1185">Reference proteome</keyword>
<sequence>MVHTGETAFIFSSKPTVNLGGAPNTTSTFSNNTLTLQYSLNGSQFVTISNGNSKIVVVILDKTAANQWNAPVLPSSSGSFPNHFSIGSNNTVLVGGPYVVRNASITGDVLSLAGDLNGTTTIEFIAPAAVTSLRWNGALASVTKNSQGIWTGTVTAGSPNFTLPTLANLSWKVSGSLPEIDPNFDDSNFTLADITTTNYTNLPPLAGSQVLYAQQYGFYGGNLIFRGRFNATGKETGVNLTVQYGFAGGYSVFLNGVFLGSSQGSSTVSLSSNVWTFPSGVLKSGAENIIQMEVKNREEFGDILWSEQARFSHHGGYKAIRLGGASEAPDTFRGYLNEGGLYAERIGAHLPGFPDGSWATGSPLTGVSKAGINFYRTTFNLSIPQGFDVPVRLSITPSAISSNFRAQIYLNGWQIGKYFNNIGILFRDSTNTLAISLWSLDSAGASIAGLGLVADGVFTTALRFQDYVGPDFDSQLGLRPEGTMITPMSSFALPVALPSLASDDDLSPVSSSTRSVVGIIWSCVTTIFACTWIAVHPNLPSEDDSEWTIYWRRARIMMVALIVPEYVIL</sequence>
<reference evidence="5 6" key="1">
    <citation type="journal article" date="2020" name="ISME J.">
        <title>Uncovering the hidden diversity of litter-decomposition mechanisms in mushroom-forming fungi.</title>
        <authorList>
            <person name="Floudas D."/>
            <person name="Bentzer J."/>
            <person name="Ahren D."/>
            <person name="Johansson T."/>
            <person name="Persson P."/>
            <person name="Tunlid A."/>
        </authorList>
    </citation>
    <scope>NUCLEOTIDE SEQUENCE [LARGE SCALE GENOMIC DNA]</scope>
    <source>
        <strain evidence="5 6">CBS 406.79</strain>
    </source>
</reference>
<dbReference type="EMBL" id="JAACJN010000024">
    <property type="protein sequence ID" value="KAF5389137.1"/>
    <property type="molecule type" value="Genomic_DNA"/>
</dbReference>
<feature type="domain" description="Beta-galactosidase" evidence="3">
    <location>
        <begin position="74"/>
        <end position="151"/>
    </location>
</feature>
<gene>
    <name evidence="5" type="ORF">D9757_004987</name>
</gene>
<dbReference type="GO" id="GO:0004565">
    <property type="term" value="F:beta-galactosidase activity"/>
    <property type="evidence" value="ECO:0007669"/>
    <property type="project" value="UniProtKB-ARBA"/>
</dbReference>
<dbReference type="PANTHER" id="PTHR35043:SF7">
    <property type="entry name" value="TRANSCRIPTION FACTOR DOMAIN-CONTAINING PROTEIN"/>
    <property type="match status" value="1"/>
</dbReference>
<comment type="caution">
    <text evidence="5">The sequence shown here is derived from an EMBL/GenBank/DDBJ whole genome shotgun (WGS) entry which is preliminary data.</text>
</comment>
<accession>A0A8H5MCP6</accession>
<dbReference type="Proteomes" id="UP000518752">
    <property type="component" value="Unassembled WGS sequence"/>
</dbReference>
<dbReference type="SUPFAM" id="SSF117100">
    <property type="entry name" value="Beta-galactosidase LacA, domain 3"/>
    <property type="match status" value="1"/>
</dbReference>
<evidence type="ECO:0008006" key="7">
    <source>
        <dbReference type="Google" id="ProtNLM"/>
    </source>
</evidence>
<evidence type="ECO:0000313" key="5">
    <source>
        <dbReference type="EMBL" id="KAF5389137.1"/>
    </source>
</evidence>
<keyword evidence="1" id="KW-0378">Hydrolase</keyword>
<dbReference type="Pfam" id="PF13363">
    <property type="entry name" value="BetaGal_dom3"/>
    <property type="match status" value="1"/>
</dbReference>
<organism evidence="5 6">
    <name type="scientific">Collybiopsis confluens</name>
    <dbReference type="NCBI Taxonomy" id="2823264"/>
    <lineage>
        <taxon>Eukaryota</taxon>
        <taxon>Fungi</taxon>
        <taxon>Dikarya</taxon>
        <taxon>Basidiomycota</taxon>
        <taxon>Agaricomycotina</taxon>
        <taxon>Agaricomycetes</taxon>
        <taxon>Agaricomycetidae</taxon>
        <taxon>Agaricales</taxon>
        <taxon>Marasmiineae</taxon>
        <taxon>Omphalotaceae</taxon>
        <taxon>Collybiopsis</taxon>
    </lineage>
</organism>
<dbReference type="PANTHER" id="PTHR35043">
    <property type="entry name" value="TRANSCRIPTION FACTOR DOMAIN-CONTAINING PROTEIN"/>
    <property type="match status" value="1"/>
</dbReference>
<dbReference type="Gene3D" id="2.60.390.10">
    <property type="entry name" value="Beta-galactosidase, domain 3"/>
    <property type="match status" value="1"/>
</dbReference>
<keyword evidence="2" id="KW-0326">Glycosidase</keyword>
<evidence type="ECO:0000256" key="2">
    <source>
        <dbReference type="ARBA" id="ARBA00023295"/>
    </source>
</evidence>
<dbReference type="OrthoDB" id="1657402at2759"/>
<dbReference type="InterPro" id="IPR008979">
    <property type="entry name" value="Galactose-bd-like_sf"/>
</dbReference>
<feature type="domain" description="Beta-galactosidase jelly roll" evidence="4">
    <location>
        <begin position="184"/>
        <end position="296"/>
    </location>
</feature>
<dbReference type="AlphaFoldDB" id="A0A8H5MCP6"/>
<proteinExistence type="predicted"/>
<dbReference type="InterPro" id="IPR036833">
    <property type="entry name" value="BetaGal_dom3_sf"/>
</dbReference>
<evidence type="ECO:0000259" key="4">
    <source>
        <dbReference type="Pfam" id="PF13364"/>
    </source>
</evidence>
<dbReference type="SUPFAM" id="SSF49785">
    <property type="entry name" value="Galactose-binding domain-like"/>
    <property type="match status" value="2"/>
</dbReference>